<evidence type="ECO:0000313" key="1">
    <source>
        <dbReference type="EMBL" id="MBN8233100.1"/>
    </source>
</evidence>
<reference evidence="1 2" key="1">
    <citation type="submission" date="2021-02" db="EMBL/GenBank/DDBJ databases">
        <title>De Novo genome assembly of isolated myxobacteria.</title>
        <authorList>
            <person name="Stevens D.C."/>
        </authorList>
    </citation>
    <scope>NUCLEOTIDE SEQUENCE [LARGE SCALE GENOMIC DNA]</scope>
    <source>
        <strain evidence="1 2">ATCC 29039</strain>
    </source>
</reference>
<dbReference type="Proteomes" id="UP000664052">
    <property type="component" value="Unassembled WGS sequence"/>
</dbReference>
<proteinExistence type="predicted"/>
<dbReference type="EMBL" id="JAFIMU010000017">
    <property type="protein sequence ID" value="MBN8233100.1"/>
    <property type="molecule type" value="Genomic_DNA"/>
</dbReference>
<gene>
    <name evidence="1" type="ORF">JYK02_36860</name>
</gene>
<keyword evidence="2" id="KW-1185">Reference proteome</keyword>
<sequence>MRMMRAWVWLALGLQLGCGVGSGLGSRDLDGDGHPAELDCDDANPTVWRSVRGYEDSDGDGFGEGDSLVACVGSKTKQWAQVGGDCAPTDGTRWRTVPGLYPDADGDGATGKGPVTGCVGDTLVGYREQPAAPDCDDGDAAVSALSEAWADTDLDGVGAGMTIAWCPSRGRSPPKGYVLTSGDCAPGDARSWQRLPFTHRDEDGDGFAVEQQGTVCAGATLPAGYDTVSDPPDCDDRNASRTVRVERWLDPDGDGYGDGAPVLRCVGPKETAPGETFRGGDCAPGDGTRWHLLFYASRDGDGDGRLSPATGQVCSGFWLPKGYSQEAWNDDCDDGNAALFRAWSVHADADGDGVGAGAAASICGTASVPTGYSTQATDCAPQDATLWRMLGFTYRDADGDTYTVAQAGELCAGTALPAGYTTRRLSGEDCDDTNATAFRDVLAFEDTDGDGVGAGGSTLLCTNGQVPSPWSASSTDCDAQDATRWQNLSATHEDRDGDGFTAPIPEQTICTGKTLPAPYAAKAVGNDCDDANADRYHWTYLYRDQDADGVGATPRQMTCMGQTVLDGWSRYGDDADDGNAAVQTDEAAEEELSLILDL</sequence>
<comment type="caution">
    <text evidence="1">The sequence shown here is derived from an EMBL/GenBank/DDBJ whole genome shotgun (WGS) entry which is preliminary data.</text>
</comment>
<dbReference type="RefSeq" id="WP_207057641.1">
    <property type="nucleotide sequence ID" value="NZ_JAFIMU010000017.1"/>
</dbReference>
<protein>
    <submittedName>
        <fullName evidence="1">Uncharacterized protein</fullName>
    </submittedName>
</protein>
<organism evidence="1 2">
    <name type="scientific">Corallococcus macrosporus</name>
    <dbReference type="NCBI Taxonomy" id="35"/>
    <lineage>
        <taxon>Bacteria</taxon>
        <taxon>Pseudomonadati</taxon>
        <taxon>Myxococcota</taxon>
        <taxon>Myxococcia</taxon>
        <taxon>Myxococcales</taxon>
        <taxon>Cystobacterineae</taxon>
        <taxon>Myxococcaceae</taxon>
        <taxon>Corallococcus</taxon>
    </lineage>
</organism>
<accession>A0ABS3DP39</accession>
<evidence type="ECO:0000313" key="2">
    <source>
        <dbReference type="Proteomes" id="UP000664052"/>
    </source>
</evidence>
<name>A0ABS3DP39_9BACT</name>